<evidence type="ECO:0000313" key="3">
    <source>
        <dbReference type="EMBL" id="ACB34131.1"/>
    </source>
</evidence>
<dbReference type="OrthoDB" id="7348799at2"/>
<protein>
    <submittedName>
        <fullName evidence="3">PAP2 superfamily protein</fullName>
    </submittedName>
</protein>
<dbReference type="Pfam" id="PF01569">
    <property type="entry name" value="PAP2"/>
    <property type="match status" value="1"/>
</dbReference>
<dbReference type="Gene3D" id="1.20.144.10">
    <property type="entry name" value="Phosphatidic acid phosphatase type 2/haloperoxidase"/>
    <property type="match status" value="1"/>
</dbReference>
<dbReference type="HOGENOM" id="CLU_070327_2_0_4"/>
<keyword evidence="1" id="KW-0472">Membrane</keyword>
<evidence type="ECO:0000259" key="2">
    <source>
        <dbReference type="Pfam" id="PF01569"/>
    </source>
</evidence>
<dbReference type="RefSeq" id="WP_012346892.1">
    <property type="nucleotide sequence ID" value="NC_010524.1"/>
</dbReference>
<dbReference type="Proteomes" id="UP000001693">
    <property type="component" value="Chromosome"/>
</dbReference>
<dbReference type="SUPFAM" id="SSF48317">
    <property type="entry name" value="Acid phosphatase/Vanadium-dependent haloperoxidase"/>
    <property type="match status" value="1"/>
</dbReference>
<feature type="transmembrane region" description="Helical" evidence="1">
    <location>
        <begin position="174"/>
        <end position="192"/>
    </location>
</feature>
<dbReference type="eggNOG" id="COG3907">
    <property type="taxonomic scope" value="Bacteria"/>
</dbReference>
<sequence length="232" mass="25542">MTTLAAARQPAGRARRDLRVTLGAAAALLLWDLSGLDLAVSAGFGSPQGFALRDAWWTRDLLHEGGRRLSMVVLAIVLIDCWRPLTRGPDRRTRLAWLGATLASLLVVPGIKRVSATSCPWDLSLFGGMARYVSHWQIGIGDGGGGHCFPSGHAVSAFAFFSLYFLWRDHRPQLARRLLVAVLLVGSLYGLAQLARGAHYPSHVLWSAWLCWTLCLAWDQAFRRQTLAKLDL</sequence>
<evidence type="ECO:0000256" key="1">
    <source>
        <dbReference type="SAM" id="Phobius"/>
    </source>
</evidence>
<feature type="transmembrane region" description="Helical" evidence="1">
    <location>
        <begin position="94"/>
        <end position="111"/>
    </location>
</feature>
<proteinExistence type="predicted"/>
<reference evidence="3 4" key="1">
    <citation type="submission" date="2008-03" db="EMBL/GenBank/DDBJ databases">
        <title>Complete sequence of Leptothrix cholodnii SP-6.</title>
        <authorList>
            <consortium name="US DOE Joint Genome Institute"/>
            <person name="Copeland A."/>
            <person name="Lucas S."/>
            <person name="Lapidus A."/>
            <person name="Glavina del Rio T."/>
            <person name="Dalin E."/>
            <person name="Tice H."/>
            <person name="Bruce D."/>
            <person name="Goodwin L."/>
            <person name="Pitluck S."/>
            <person name="Chertkov O."/>
            <person name="Brettin T."/>
            <person name="Detter J.C."/>
            <person name="Han C."/>
            <person name="Kuske C.R."/>
            <person name="Schmutz J."/>
            <person name="Larimer F."/>
            <person name="Land M."/>
            <person name="Hauser L."/>
            <person name="Kyrpides N."/>
            <person name="Lykidis A."/>
            <person name="Emerson D."/>
            <person name="Richardson P."/>
        </authorList>
    </citation>
    <scope>NUCLEOTIDE SEQUENCE [LARGE SCALE GENOMIC DNA]</scope>
    <source>
        <strain evidence="4">ATCC 51168 / LMG 8142 / SP-6</strain>
    </source>
</reference>
<gene>
    <name evidence="3" type="ordered locus">Lcho_1864</name>
</gene>
<name>B1Y004_LEPCP</name>
<dbReference type="EMBL" id="CP001013">
    <property type="protein sequence ID" value="ACB34131.1"/>
    <property type="molecule type" value="Genomic_DNA"/>
</dbReference>
<dbReference type="KEGG" id="lch:Lcho_1864"/>
<keyword evidence="1" id="KW-0812">Transmembrane</keyword>
<evidence type="ECO:0000313" key="4">
    <source>
        <dbReference type="Proteomes" id="UP000001693"/>
    </source>
</evidence>
<feature type="domain" description="Phosphatidic acid phosphatase type 2/haloperoxidase" evidence="2">
    <location>
        <begin position="98"/>
        <end position="220"/>
    </location>
</feature>
<feature type="transmembrane region" description="Helical" evidence="1">
    <location>
        <begin position="149"/>
        <end position="167"/>
    </location>
</feature>
<dbReference type="STRING" id="395495.Lcho_1864"/>
<organism evidence="3 4">
    <name type="scientific">Leptothrix cholodnii (strain ATCC 51168 / LMG 8142 / SP-6)</name>
    <name type="common">Leptothrix discophora (strain SP-6)</name>
    <dbReference type="NCBI Taxonomy" id="395495"/>
    <lineage>
        <taxon>Bacteria</taxon>
        <taxon>Pseudomonadati</taxon>
        <taxon>Pseudomonadota</taxon>
        <taxon>Betaproteobacteria</taxon>
        <taxon>Burkholderiales</taxon>
        <taxon>Sphaerotilaceae</taxon>
        <taxon>Leptothrix</taxon>
    </lineage>
</organism>
<dbReference type="InterPro" id="IPR036938">
    <property type="entry name" value="PAP2/HPO_sf"/>
</dbReference>
<dbReference type="InterPro" id="IPR000326">
    <property type="entry name" value="PAP2/HPO"/>
</dbReference>
<keyword evidence="1" id="KW-1133">Transmembrane helix</keyword>
<dbReference type="AlphaFoldDB" id="B1Y004"/>
<keyword evidence="4" id="KW-1185">Reference proteome</keyword>
<dbReference type="CDD" id="cd03396">
    <property type="entry name" value="PAP2_like_6"/>
    <property type="match status" value="1"/>
</dbReference>
<accession>B1Y004</accession>